<evidence type="ECO:0000313" key="6">
    <source>
        <dbReference type="EMBL" id="PRP68504.1"/>
    </source>
</evidence>
<accession>A0A2S9WYH3</accession>
<feature type="transmembrane region" description="Helical" evidence="5">
    <location>
        <begin position="70"/>
        <end position="91"/>
    </location>
</feature>
<protein>
    <recommendedName>
        <fullName evidence="8">Conjugal transfer protein TrbL</fullName>
    </recommendedName>
</protein>
<gene>
    <name evidence="6" type="ORF">BUE93_22145</name>
</gene>
<dbReference type="GO" id="GO:0016020">
    <property type="term" value="C:membrane"/>
    <property type="evidence" value="ECO:0007669"/>
    <property type="project" value="UniProtKB-SubCell"/>
</dbReference>
<evidence type="ECO:0000256" key="4">
    <source>
        <dbReference type="ARBA" id="ARBA00023136"/>
    </source>
</evidence>
<feature type="transmembrane region" description="Helical" evidence="5">
    <location>
        <begin position="28"/>
        <end position="49"/>
    </location>
</feature>
<feature type="transmembrane region" description="Helical" evidence="5">
    <location>
        <begin position="194"/>
        <end position="212"/>
    </location>
</feature>
<proteinExistence type="predicted"/>
<dbReference type="EMBL" id="MTBD01000124">
    <property type="protein sequence ID" value="PRP68504.1"/>
    <property type="molecule type" value="Genomic_DNA"/>
</dbReference>
<dbReference type="RefSeq" id="WP_106078308.1">
    <property type="nucleotide sequence ID" value="NZ_MTBD01000124.1"/>
</dbReference>
<dbReference type="InterPro" id="IPR007688">
    <property type="entry name" value="Conjugal_tfr_TrbL/VirB6"/>
</dbReference>
<evidence type="ECO:0000256" key="5">
    <source>
        <dbReference type="SAM" id="Phobius"/>
    </source>
</evidence>
<dbReference type="Pfam" id="PF04610">
    <property type="entry name" value="TrbL"/>
    <property type="match status" value="1"/>
</dbReference>
<keyword evidence="3 5" id="KW-1133">Transmembrane helix</keyword>
<name>A0A2S9WYH3_9NEIS</name>
<feature type="transmembrane region" description="Helical" evidence="5">
    <location>
        <begin position="233"/>
        <end position="255"/>
    </location>
</feature>
<evidence type="ECO:0008006" key="8">
    <source>
        <dbReference type="Google" id="ProtNLM"/>
    </source>
</evidence>
<evidence type="ECO:0000256" key="1">
    <source>
        <dbReference type="ARBA" id="ARBA00004141"/>
    </source>
</evidence>
<reference evidence="6 7" key="1">
    <citation type="submission" date="2017-01" db="EMBL/GenBank/DDBJ databases">
        <title>New insights into the genetic diversity of Chromobacterium isolated from tropical freshwater lake.</title>
        <authorList>
            <person name="Santos A.B."/>
            <person name="Nascimento A.M."/>
            <person name="Da Silva P.C."/>
        </authorList>
    </citation>
    <scope>NUCLEOTIDE SEQUENCE [LARGE SCALE GENOMIC DNA]</scope>
    <source>
        <strain evidence="6 7">56AF</strain>
    </source>
</reference>
<feature type="transmembrane region" description="Helical" evidence="5">
    <location>
        <begin position="267"/>
        <end position="288"/>
    </location>
</feature>
<evidence type="ECO:0000256" key="3">
    <source>
        <dbReference type="ARBA" id="ARBA00022989"/>
    </source>
</evidence>
<evidence type="ECO:0000313" key="7">
    <source>
        <dbReference type="Proteomes" id="UP000239469"/>
    </source>
</evidence>
<feature type="transmembrane region" description="Helical" evidence="5">
    <location>
        <begin position="170"/>
        <end position="188"/>
    </location>
</feature>
<comment type="subcellular location">
    <subcellularLocation>
        <location evidence="1">Membrane</location>
        <topology evidence="1">Multi-pass membrane protein</topology>
    </subcellularLocation>
</comment>
<feature type="transmembrane region" description="Helical" evidence="5">
    <location>
        <begin position="144"/>
        <end position="163"/>
    </location>
</feature>
<evidence type="ECO:0000256" key="2">
    <source>
        <dbReference type="ARBA" id="ARBA00022692"/>
    </source>
</evidence>
<sequence length="350" mass="37550">MSAGFFSKVNQTITNSIDSMVAGYSNEYASLVMSVFGLSITIFVLVKGYMTLAGKLQEPVKDLLWEMARAMIIVIFVTDSEGMLTYSIAAIDGLKEGFASVGGGSGDIWSELDKFWLKAQVLGSTIHALDPFPMVKLDGTLAEILVWIGAIIALVAACLTFLLSYVVLKLLTITAPIFIFCLMFGFLREMFNNWLRMIFSSILTVMFSTLVVKNGMKYYSDILSQIEGQATQSNMYTMAFMALVGGVIVAALILLSKHLATGLAGAGADAAAMGIAVMTGGAMGMAAFKAGKMGLGMGLGAGKKMSDFKRGFLGTEKNRTSAHDLGKKAAQMMAARNARLQEARRRNTGE</sequence>
<dbReference type="Proteomes" id="UP000239469">
    <property type="component" value="Unassembled WGS sequence"/>
</dbReference>
<keyword evidence="4 5" id="KW-0472">Membrane</keyword>
<keyword evidence="2 5" id="KW-0812">Transmembrane</keyword>
<organism evidence="6 7">
    <name type="scientific">Chromobacterium amazonense</name>
    <dbReference type="NCBI Taxonomy" id="1382803"/>
    <lineage>
        <taxon>Bacteria</taxon>
        <taxon>Pseudomonadati</taxon>
        <taxon>Pseudomonadota</taxon>
        <taxon>Betaproteobacteria</taxon>
        <taxon>Neisseriales</taxon>
        <taxon>Chromobacteriaceae</taxon>
        <taxon>Chromobacterium</taxon>
    </lineage>
</organism>
<comment type="caution">
    <text evidence="6">The sequence shown here is derived from an EMBL/GenBank/DDBJ whole genome shotgun (WGS) entry which is preliminary data.</text>
</comment>
<dbReference type="GO" id="GO:0030255">
    <property type="term" value="P:protein secretion by the type IV secretion system"/>
    <property type="evidence" value="ECO:0007669"/>
    <property type="project" value="InterPro"/>
</dbReference>
<dbReference type="AlphaFoldDB" id="A0A2S9WYH3"/>